<evidence type="ECO:0000313" key="1">
    <source>
        <dbReference type="EMBL" id="RCX03249.1"/>
    </source>
</evidence>
<dbReference type="RefSeq" id="WP_125039435.1">
    <property type="nucleotide sequence ID" value="NZ_BHZF01000003.1"/>
</dbReference>
<gene>
    <name evidence="1" type="ORF">DES35_103131</name>
</gene>
<proteinExistence type="predicted"/>
<evidence type="ECO:0000313" key="2">
    <source>
        <dbReference type="Proteomes" id="UP000253517"/>
    </source>
</evidence>
<organism evidence="1 2">
    <name type="scientific">Schleiferia thermophila</name>
    <dbReference type="NCBI Taxonomy" id="884107"/>
    <lineage>
        <taxon>Bacteria</taxon>
        <taxon>Pseudomonadati</taxon>
        <taxon>Bacteroidota</taxon>
        <taxon>Flavobacteriia</taxon>
        <taxon>Flavobacteriales</taxon>
        <taxon>Schleiferiaceae</taxon>
        <taxon>Schleiferia</taxon>
    </lineage>
</organism>
<dbReference type="AlphaFoldDB" id="A0A369A220"/>
<protein>
    <submittedName>
        <fullName evidence="1">Uncharacterized protein</fullName>
    </submittedName>
</protein>
<accession>A0A369A220</accession>
<name>A0A369A220_9FLAO</name>
<reference evidence="1 2" key="1">
    <citation type="submission" date="2018-07" db="EMBL/GenBank/DDBJ databases">
        <title>Genomic Encyclopedia of Type Strains, Phase IV (KMG-IV): sequencing the most valuable type-strain genomes for metagenomic binning, comparative biology and taxonomic classification.</title>
        <authorList>
            <person name="Goeker M."/>
        </authorList>
    </citation>
    <scope>NUCLEOTIDE SEQUENCE [LARGE SCALE GENOMIC DNA]</scope>
    <source>
        <strain evidence="1 2">DSM 21410</strain>
    </source>
</reference>
<sequence>MKRTWKVHWIICAILPVLSVFGQNLNPRYHEVKRIFVYGDTLLLPSDVYAPSLVLRSNGVAADSCFKSSGQYVVFYFVCDSGEVEISYYTYPPDYLSLSQGLDRKLIQPKGAKRSDVQAMTLKTQNTGGLFDSDLAGISRTGAISRFVRAGSNQSPVLNSTLDLQLSGLLRDSTRIRASITDNRVPVQADGYSQQLREIDRIFIEISHPKRGKVTAGDYQIQNLGHYFLNFDRRITGFGLETTADISETMKVRASANAAASRGIFARNTFMGQEGNQGPYKLFGNNNELFIIIISGSERVYLDGMLLTRGQEYDYVMDYNTGEITFTALRPITRERRIVVEFQYTSLLYLRTIAYGELALESEKFQIELVHYDETDSRTQTLFQDLTEAEKQIIAQAGADFGRMRIPSAVQVEYSPDEVLYEKILQPGFGEIFVFSRDSTKGLYRVQFTFVGQGNGNYIPSNNTVNGRVFEWIPPENGRPQGSYEPIRQLLPPQSLSVSSARAAYNGGKFGTLELQSAFSRLNLNRFASGVASQEGFATRLTYGIDRKLGASRLQIGGFSDVMTADFRTVERVRQVEFQRDWSIADTALRGTQLLAGVHLRLTRDTLLNVFNEVSLLRQGDDFRLKYSGELHVNNQYVAINSRFSALKIQGPVLDGTFLRQLGDWSWKAGQRSSIGVRTDVESNLRSDTQQWIDGSYNFFQAEPYWRIYGNRGRNFELFALLRTDDTVYTGGIQRAAVSRGGGIKADWKFGKNADLGASVLYRHIRYDPITGQQDFAAYTGRVRLQQRWMKNALISNTLLETGTGTEPLRVFSYIEVPAGTGTHTWIDYNGNGIKELDEFEPARFPAEARFIRIFAPSSEFTRVEVSKISQSLLFNPVNMGQRWSGFRKFLTRFSLQSTLQTDNRRQLIRAVNTPVHLPGSGPDSLTLGSLILVRQTLFFDRTRSKFGWDANYLFNRSANLLAFGVEEVRSVEYPLNIRYKIIPPLLARLKLNYVNRETRSMNFVSRNFSFDEYLASPRIEFQPGEKYRTILSYEYSSKNSASALLSSHRLISEQYLASASRFVTTATIQYVVNSFTGDANSPLGFAMLEGLQPGQNFIVTLLAQRNLVNGLQLSLTYEGRLGSGLGILHSGVFQVKAFF</sequence>
<dbReference type="Proteomes" id="UP000253517">
    <property type="component" value="Unassembled WGS sequence"/>
</dbReference>
<dbReference type="EMBL" id="QPJS01000003">
    <property type="protein sequence ID" value="RCX03249.1"/>
    <property type="molecule type" value="Genomic_DNA"/>
</dbReference>
<comment type="caution">
    <text evidence="1">The sequence shown here is derived from an EMBL/GenBank/DDBJ whole genome shotgun (WGS) entry which is preliminary data.</text>
</comment>
<keyword evidence="2" id="KW-1185">Reference proteome</keyword>